<organism evidence="1 2">
    <name type="scientific">Elysia crispata</name>
    <name type="common">lettuce slug</name>
    <dbReference type="NCBI Taxonomy" id="231223"/>
    <lineage>
        <taxon>Eukaryota</taxon>
        <taxon>Metazoa</taxon>
        <taxon>Spiralia</taxon>
        <taxon>Lophotrochozoa</taxon>
        <taxon>Mollusca</taxon>
        <taxon>Gastropoda</taxon>
        <taxon>Heterobranchia</taxon>
        <taxon>Euthyneura</taxon>
        <taxon>Panpulmonata</taxon>
        <taxon>Sacoglossa</taxon>
        <taxon>Placobranchoidea</taxon>
        <taxon>Plakobranchidae</taxon>
        <taxon>Elysia</taxon>
    </lineage>
</organism>
<keyword evidence="2" id="KW-1185">Reference proteome</keyword>
<accession>A0AAE0Z8I4</accession>
<dbReference type="Proteomes" id="UP001283361">
    <property type="component" value="Unassembled WGS sequence"/>
</dbReference>
<reference evidence="1" key="1">
    <citation type="journal article" date="2023" name="G3 (Bethesda)">
        <title>A reference genome for the long-term kleptoplast-retaining sea slug Elysia crispata morphotype clarki.</title>
        <authorList>
            <person name="Eastman K.E."/>
            <person name="Pendleton A.L."/>
            <person name="Shaikh M.A."/>
            <person name="Suttiyut T."/>
            <person name="Ogas R."/>
            <person name="Tomko P."/>
            <person name="Gavelis G."/>
            <person name="Widhalm J.R."/>
            <person name="Wisecaver J.H."/>
        </authorList>
    </citation>
    <scope>NUCLEOTIDE SEQUENCE</scope>
    <source>
        <strain evidence="1">ECLA1</strain>
    </source>
</reference>
<protein>
    <submittedName>
        <fullName evidence="1">Uncharacterized protein</fullName>
    </submittedName>
</protein>
<evidence type="ECO:0000313" key="2">
    <source>
        <dbReference type="Proteomes" id="UP001283361"/>
    </source>
</evidence>
<dbReference type="AlphaFoldDB" id="A0AAE0Z8I4"/>
<sequence length="130" mass="14716">MHVHEGTVTSVVGRACSITVHFASVVGHACSMTVHYTRVFTSVMRSSVDKCFNWLPETCRMIRVTAGSQDYEESSILNHSQCERVATGDWLNDYRNLSNQCRPTVVTARFSRMNPEREERCDSDIAGPLW</sequence>
<gene>
    <name evidence="1" type="ORF">RRG08_009008</name>
</gene>
<dbReference type="EMBL" id="JAWDGP010004409">
    <property type="protein sequence ID" value="KAK3764748.1"/>
    <property type="molecule type" value="Genomic_DNA"/>
</dbReference>
<name>A0AAE0Z8I4_9GAST</name>
<proteinExistence type="predicted"/>
<evidence type="ECO:0000313" key="1">
    <source>
        <dbReference type="EMBL" id="KAK3764748.1"/>
    </source>
</evidence>
<comment type="caution">
    <text evidence="1">The sequence shown here is derived from an EMBL/GenBank/DDBJ whole genome shotgun (WGS) entry which is preliminary data.</text>
</comment>